<dbReference type="Gene3D" id="1.25.10.10">
    <property type="entry name" value="Leucine-rich Repeat Variant"/>
    <property type="match status" value="1"/>
</dbReference>
<evidence type="ECO:0000313" key="3">
    <source>
        <dbReference type="RefSeq" id="XP_010462865.1"/>
    </source>
</evidence>
<evidence type="ECO:0000313" key="2">
    <source>
        <dbReference type="Proteomes" id="UP000694864"/>
    </source>
</evidence>
<feature type="compositionally biased region" description="Polar residues" evidence="1">
    <location>
        <begin position="24"/>
        <end position="38"/>
    </location>
</feature>
<dbReference type="InterPro" id="IPR011989">
    <property type="entry name" value="ARM-like"/>
</dbReference>
<name>A0ABM0VY32_CAMSA</name>
<organism evidence="2 3">
    <name type="scientific">Camelina sativa</name>
    <name type="common">False flax</name>
    <name type="synonym">Myagrum sativum</name>
    <dbReference type="NCBI Taxonomy" id="90675"/>
    <lineage>
        <taxon>Eukaryota</taxon>
        <taxon>Viridiplantae</taxon>
        <taxon>Streptophyta</taxon>
        <taxon>Embryophyta</taxon>
        <taxon>Tracheophyta</taxon>
        <taxon>Spermatophyta</taxon>
        <taxon>Magnoliopsida</taxon>
        <taxon>eudicotyledons</taxon>
        <taxon>Gunneridae</taxon>
        <taxon>Pentapetalae</taxon>
        <taxon>rosids</taxon>
        <taxon>malvids</taxon>
        <taxon>Brassicales</taxon>
        <taxon>Brassicaceae</taxon>
        <taxon>Camelineae</taxon>
        <taxon>Camelina</taxon>
    </lineage>
</organism>
<accession>A0ABM0VY32</accession>
<keyword evidence="2" id="KW-1185">Reference proteome</keyword>
<reference evidence="2" key="1">
    <citation type="journal article" date="2014" name="Nat. Commun.">
        <title>The emerging biofuel crop Camelina sativa retains a highly undifferentiated hexaploid genome structure.</title>
        <authorList>
            <person name="Kagale S."/>
            <person name="Koh C."/>
            <person name="Nixon J."/>
            <person name="Bollina V."/>
            <person name="Clarke W.E."/>
            <person name="Tuteja R."/>
            <person name="Spillane C."/>
            <person name="Robinson S.J."/>
            <person name="Links M.G."/>
            <person name="Clarke C."/>
            <person name="Higgins E.E."/>
            <person name="Huebert T."/>
            <person name="Sharpe A.G."/>
            <person name="Parkin I.A."/>
        </authorList>
    </citation>
    <scope>NUCLEOTIDE SEQUENCE [LARGE SCALE GENOMIC DNA]</scope>
    <source>
        <strain evidence="2">cv. DH55</strain>
    </source>
</reference>
<feature type="region of interest" description="Disordered" evidence="1">
    <location>
        <begin position="17"/>
        <end position="39"/>
    </location>
</feature>
<dbReference type="RefSeq" id="XP_010462865.1">
    <property type="nucleotide sequence ID" value="XM_010464563.2"/>
</dbReference>
<proteinExistence type="predicted"/>
<protein>
    <submittedName>
        <fullName evidence="3">AP-1 complex subunit gamma-1-like</fullName>
    </submittedName>
</protein>
<evidence type="ECO:0000256" key="1">
    <source>
        <dbReference type="SAM" id="MobiDB-lite"/>
    </source>
</evidence>
<dbReference type="GeneID" id="104743491"/>
<gene>
    <name evidence="3" type="primary">LOC104743491</name>
</gene>
<sequence>MGANQAPKTVSELVLDIPSIRTPPAQNSTPPIDLSSTHSEQETLEPWVIWCIGEYGDLLVNNGTEDPITVTGFDLNDVIEDAITCHNSDMRTKAMALATQVKLSSRVPSISE</sequence>
<dbReference type="Proteomes" id="UP000694864">
    <property type="component" value="Chromosome 14"/>
</dbReference>
<reference evidence="3" key="2">
    <citation type="submission" date="2025-08" db="UniProtKB">
        <authorList>
            <consortium name="RefSeq"/>
        </authorList>
    </citation>
    <scope>IDENTIFICATION</scope>
    <source>
        <tissue evidence="3">Leaf</tissue>
    </source>
</reference>